<reference evidence="1 2" key="1">
    <citation type="submission" date="2020-02" db="EMBL/GenBank/DDBJ databases">
        <authorList>
            <person name="Ma Q."/>
            <person name="Huang Y."/>
            <person name="Song X."/>
            <person name="Pei D."/>
        </authorList>
    </citation>
    <scope>NUCLEOTIDE SEQUENCE [LARGE SCALE GENOMIC DNA]</scope>
    <source>
        <strain evidence="1">Sxm20200214</strain>
        <tissue evidence="1">Leaf</tissue>
    </source>
</reference>
<dbReference type="AlphaFoldDB" id="A0A8X7S028"/>
<dbReference type="Proteomes" id="UP000886595">
    <property type="component" value="Unassembled WGS sequence"/>
</dbReference>
<dbReference type="OrthoDB" id="10608193at2759"/>
<comment type="caution">
    <text evidence="1">The sequence shown here is derived from an EMBL/GenBank/DDBJ whole genome shotgun (WGS) entry which is preliminary data.</text>
</comment>
<name>A0A8X7S028_BRACI</name>
<gene>
    <name evidence="1" type="ORF">Bca52824_044184</name>
</gene>
<proteinExistence type="predicted"/>
<accession>A0A8X7S028</accession>
<evidence type="ECO:0000313" key="2">
    <source>
        <dbReference type="Proteomes" id="UP000886595"/>
    </source>
</evidence>
<organism evidence="1 2">
    <name type="scientific">Brassica carinata</name>
    <name type="common">Ethiopian mustard</name>
    <name type="synonym">Abyssinian cabbage</name>
    <dbReference type="NCBI Taxonomy" id="52824"/>
    <lineage>
        <taxon>Eukaryota</taxon>
        <taxon>Viridiplantae</taxon>
        <taxon>Streptophyta</taxon>
        <taxon>Embryophyta</taxon>
        <taxon>Tracheophyta</taxon>
        <taxon>Spermatophyta</taxon>
        <taxon>Magnoliopsida</taxon>
        <taxon>eudicotyledons</taxon>
        <taxon>Gunneridae</taxon>
        <taxon>Pentapetalae</taxon>
        <taxon>rosids</taxon>
        <taxon>malvids</taxon>
        <taxon>Brassicales</taxon>
        <taxon>Brassicaceae</taxon>
        <taxon>Brassiceae</taxon>
        <taxon>Brassica</taxon>
    </lineage>
</organism>
<evidence type="ECO:0000313" key="1">
    <source>
        <dbReference type="EMBL" id="KAG2297515.1"/>
    </source>
</evidence>
<protein>
    <submittedName>
        <fullName evidence="1">Uncharacterized protein</fullName>
    </submittedName>
</protein>
<dbReference type="EMBL" id="JAAMPC010000009">
    <property type="protein sequence ID" value="KAG2297515.1"/>
    <property type="molecule type" value="Genomic_DNA"/>
</dbReference>
<keyword evidence="2" id="KW-1185">Reference proteome</keyword>
<sequence length="63" mass="7052">MFSLFERRRSAVSNLDLRRFAASVSGRHSAWEDVSRRFIEHGFLLLSAVSAGGSLFHGGELWA</sequence>